<feature type="region of interest" description="Disordered" evidence="2">
    <location>
        <begin position="1056"/>
        <end position="1129"/>
    </location>
</feature>
<feature type="region of interest" description="Disordered" evidence="2">
    <location>
        <begin position="235"/>
        <end position="288"/>
    </location>
</feature>
<reference evidence="3 4" key="1">
    <citation type="journal article" date="2021" name="Sci. Rep.">
        <title>The genome of the diatom Chaetoceros tenuissimus carries an ancient integrated fragment of an extant virus.</title>
        <authorList>
            <person name="Hongo Y."/>
            <person name="Kimura K."/>
            <person name="Takaki Y."/>
            <person name="Yoshida Y."/>
            <person name="Baba S."/>
            <person name="Kobayashi G."/>
            <person name="Nagasaki K."/>
            <person name="Hano T."/>
            <person name="Tomaru Y."/>
        </authorList>
    </citation>
    <scope>NUCLEOTIDE SEQUENCE [LARGE SCALE GENOMIC DNA]</scope>
    <source>
        <strain evidence="3 4">NIES-3715</strain>
    </source>
</reference>
<evidence type="ECO:0000313" key="3">
    <source>
        <dbReference type="EMBL" id="GFH49038.1"/>
    </source>
</evidence>
<dbReference type="Proteomes" id="UP001054902">
    <property type="component" value="Unassembled WGS sequence"/>
</dbReference>
<feature type="region of interest" description="Disordered" evidence="2">
    <location>
        <begin position="450"/>
        <end position="516"/>
    </location>
</feature>
<feature type="coiled-coil region" evidence="1">
    <location>
        <begin position="6"/>
        <end position="33"/>
    </location>
</feature>
<feature type="compositionally biased region" description="Low complexity" evidence="2">
    <location>
        <begin position="481"/>
        <end position="492"/>
    </location>
</feature>
<feature type="compositionally biased region" description="Polar residues" evidence="2">
    <location>
        <begin position="235"/>
        <end position="247"/>
    </location>
</feature>
<evidence type="ECO:0000256" key="2">
    <source>
        <dbReference type="SAM" id="MobiDB-lite"/>
    </source>
</evidence>
<feature type="region of interest" description="Disordered" evidence="2">
    <location>
        <begin position="185"/>
        <end position="223"/>
    </location>
</feature>
<evidence type="ECO:0000313" key="4">
    <source>
        <dbReference type="Proteomes" id="UP001054902"/>
    </source>
</evidence>
<gene>
    <name evidence="3" type="ORF">CTEN210_05514</name>
</gene>
<keyword evidence="1" id="KW-0175">Coiled coil</keyword>
<evidence type="ECO:0000256" key="1">
    <source>
        <dbReference type="SAM" id="Coils"/>
    </source>
</evidence>
<dbReference type="AlphaFoldDB" id="A0AAD3H3U4"/>
<feature type="compositionally biased region" description="Polar residues" evidence="2">
    <location>
        <begin position="148"/>
        <end position="164"/>
    </location>
</feature>
<keyword evidence="4" id="KW-1185">Reference proteome</keyword>
<dbReference type="EMBL" id="BLLK01000032">
    <property type="protein sequence ID" value="GFH49038.1"/>
    <property type="molecule type" value="Genomic_DNA"/>
</dbReference>
<feature type="compositionally biased region" description="Basic residues" evidence="2">
    <location>
        <begin position="666"/>
        <end position="686"/>
    </location>
</feature>
<feature type="compositionally biased region" description="Basic residues" evidence="2">
    <location>
        <begin position="1109"/>
        <end position="1122"/>
    </location>
</feature>
<proteinExistence type="predicted"/>
<organism evidence="3 4">
    <name type="scientific">Chaetoceros tenuissimus</name>
    <dbReference type="NCBI Taxonomy" id="426638"/>
    <lineage>
        <taxon>Eukaryota</taxon>
        <taxon>Sar</taxon>
        <taxon>Stramenopiles</taxon>
        <taxon>Ochrophyta</taxon>
        <taxon>Bacillariophyta</taxon>
        <taxon>Coscinodiscophyceae</taxon>
        <taxon>Chaetocerotophycidae</taxon>
        <taxon>Chaetocerotales</taxon>
        <taxon>Chaetocerotaceae</taxon>
        <taxon>Chaetoceros</taxon>
    </lineage>
</organism>
<feature type="region of interest" description="Disordered" evidence="2">
    <location>
        <begin position="140"/>
        <end position="164"/>
    </location>
</feature>
<accession>A0AAD3H3U4</accession>
<feature type="compositionally biased region" description="Acidic residues" evidence="2">
    <location>
        <begin position="730"/>
        <end position="743"/>
    </location>
</feature>
<feature type="compositionally biased region" description="Basic residues" evidence="2">
    <location>
        <begin position="265"/>
        <end position="277"/>
    </location>
</feature>
<sequence>MSHPFNQNNAGDNENLRAAVSQLQQERNRQMNQRGNMLSPQQQQMMGQGLLRPGANPNANLTSQLINMIQSPGSMGPNFNPYTRPSGPQQNNRFQQFLPPFGGQPHHAGPFANPYGQNVGSPEERAARAQAHAQAAQFQNGPYGYGRQGQSQGLPNGSPNSQQFPNFEAAAAAARIQSQINMMKNSTGQGETAARNDTEGDSGENAKREGDNLQWPPPKDNSEYSLSEIINSLANGNRLSPDASSGSPKAGPVSTGPARASPSRGRGRGRGKGRGKGKTIMSLTKTGPDGTIIPIHSAVLGGEGEENAPVWYSGSVPLGLEEDQFWLSELQVYLRSNFAEAFGATEADIAAPMHGRNKPIALGQVGIRCIHCKDQPAADRGQQAVSYPSLISGIYNSVQQMFRLHFDCCTCMPKDVKMKIDTLRTSSSSRGGRKQYWVDSAKRLGLVDTPHGIHFGRDPSGPLPPLDTSAQSFGPSDVDDSTTAAESSVAESPVKGGSVNAGSLLSQEHSDEMKRQKEEAYPLVLPEDKNLISDYLYLTLEQMEPCKLMDADRVGCYKGRSMGFRGLACKWCVGQAGCGRYFPASEASLSQTTTSQTILNHVRNCRRCPAEIRENLDIMKNSKTGPDGKKFDKPKHGGRKVFFHRLWCRIQGVPINEFEPVEAKIGRQKGAKNKKPALKRAGKKRKKSDESNESTRDDDETESEEEEEKSPTKKKRGRPKAVTSVNTAADYDESGDEEMVGPEDDDNKLYHACLPLTRGDDSHWLSELSCFVRKDMVEFFSAKKEDVELEDEEIVEGQVGVRCAFCARADPDDRPDGYSYFPKSLADIYQKVSDLQRRHFFKCSEVTADAKKSLTSLGGFASKAEAETHQFWVDSARELGITNYDNRDGLRFYRDPTKTSYADDITKERTKVRKNATVDKKDLVRPTDVCTDEMYLLLKQVRPCRFKNSDRRVGPGSRGRDRALGFPGLACKHCPSKITTGRFFPMTSKNLDNTINAIQGHVTSCSRCPESIKSGLAYLSHRSTLQKADLGTAWKKTFCKDVWDRLHVERAWSSNKDATAPMENQELVEQEKPKVEENSEEVDEMVKAAAQWLTKRDNQAESANGSKPRASRGRGLPSRKRRDSNDGAP</sequence>
<comment type="caution">
    <text evidence="3">The sequence shown here is derived from an EMBL/GenBank/DDBJ whole genome shotgun (WGS) entry which is preliminary data.</text>
</comment>
<feature type="compositionally biased region" description="Acidic residues" evidence="2">
    <location>
        <begin position="696"/>
        <end position="708"/>
    </location>
</feature>
<feature type="region of interest" description="Disordered" evidence="2">
    <location>
        <begin position="666"/>
        <end position="743"/>
    </location>
</feature>
<feature type="compositionally biased region" description="Basic and acidic residues" evidence="2">
    <location>
        <begin position="194"/>
        <end position="211"/>
    </location>
</feature>
<name>A0AAD3H3U4_9STRA</name>
<protein>
    <submittedName>
        <fullName evidence="3">Uncharacterized protein</fullName>
    </submittedName>
</protein>